<accession>A0A0C9U8V5</accession>
<name>A0A0C9U8V5_SPHS4</name>
<evidence type="ECO:0000313" key="2">
    <source>
        <dbReference type="Proteomes" id="UP000054279"/>
    </source>
</evidence>
<feature type="non-terminal residue" evidence="1">
    <location>
        <position position="1"/>
    </location>
</feature>
<keyword evidence="2" id="KW-1185">Reference proteome</keyword>
<evidence type="ECO:0008006" key="3">
    <source>
        <dbReference type="Google" id="ProtNLM"/>
    </source>
</evidence>
<organism evidence="1 2">
    <name type="scientific">Sphaerobolus stellatus (strain SS14)</name>
    <dbReference type="NCBI Taxonomy" id="990650"/>
    <lineage>
        <taxon>Eukaryota</taxon>
        <taxon>Fungi</taxon>
        <taxon>Dikarya</taxon>
        <taxon>Basidiomycota</taxon>
        <taxon>Agaricomycotina</taxon>
        <taxon>Agaricomycetes</taxon>
        <taxon>Phallomycetidae</taxon>
        <taxon>Geastrales</taxon>
        <taxon>Sphaerobolaceae</taxon>
        <taxon>Sphaerobolus</taxon>
    </lineage>
</organism>
<dbReference type="OrthoDB" id="3065285at2759"/>
<dbReference type="Proteomes" id="UP000054279">
    <property type="component" value="Unassembled WGS sequence"/>
</dbReference>
<sequence length="69" mass="8026">DTQALQKAIIECTDTSNDLDFEVEQLTESLMHVEQQKVTIQRRLQRARTLLSPIRRIPSEILAKIFSRC</sequence>
<reference evidence="1 2" key="1">
    <citation type="submission" date="2014-06" db="EMBL/GenBank/DDBJ databases">
        <title>Evolutionary Origins and Diversification of the Mycorrhizal Mutualists.</title>
        <authorList>
            <consortium name="DOE Joint Genome Institute"/>
            <consortium name="Mycorrhizal Genomics Consortium"/>
            <person name="Kohler A."/>
            <person name="Kuo A."/>
            <person name="Nagy L.G."/>
            <person name="Floudas D."/>
            <person name="Copeland A."/>
            <person name="Barry K.W."/>
            <person name="Cichocki N."/>
            <person name="Veneault-Fourrey C."/>
            <person name="LaButti K."/>
            <person name="Lindquist E.A."/>
            <person name="Lipzen A."/>
            <person name="Lundell T."/>
            <person name="Morin E."/>
            <person name="Murat C."/>
            <person name="Riley R."/>
            <person name="Ohm R."/>
            <person name="Sun H."/>
            <person name="Tunlid A."/>
            <person name="Henrissat B."/>
            <person name="Grigoriev I.V."/>
            <person name="Hibbett D.S."/>
            <person name="Martin F."/>
        </authorList>
    </citation>
    <scope>NUCLEOTIDE SEQUENCE [LARGE SCALE GENOMIC DNA]</scope>
    <source>
        <strain evidence="1 2">SS14</strain>
    </source>
</reference>
<dbReference type="EMBL" id="KN837152">
    <property type="protein sequence ID" value="KIJ39478.1"/>
    <property type="molecule type" value="Genomic_DNA"/>
</dbReference>
<gene>
    <name evidence="1" type="ORF">M422DRAFT_147277</name>
</gene>
<protein>
    <recommendedName>
        <fullName evidence="3">F-box domain-containing protein</fullName>
    </recommendedName>
</protein>
<dbReference type="AlphaFoldDB" id="A0A0C9U8V5"/>
<dbReference type="HOGENOM" id="CLU_2783011_0_0_1"/>
<proteinExistence type="predicted"/>
<evidence type="ECO:0000313" key="1">
    <source>
        <dbReference type="EMBL" id="KIJ39478.1"/>
    </source>
</evidence>
<feature type="non-terminal residue" evidence="1">
    <location>
        <position position="69"/>
    </location>
</feature>